<dbReference type="Gene3D" id="1.10.260.40">
    <property type="entry name" value="lambda repressor-like DNA-binding domains"/>
    <property type="match status" value="1"/>
</dbReference>
<gene>
    <name evidence="2" type="ordered locus">YPTB3130</name>
</gene>
<sequence length="115" mass="13256">MIVFINYYVKYRGIDNMSTSIGEKIKLIRESERLNRKQLSELSEIPYSSLSYYESGRTVPDTTIAMKLLNHPRFQKYALWFFTDQIAPESGQIAPALAHCGLDETIYRPSDKKTG</sequence>
<organism evidence="2 3">
    <name type="scientific">Yersinia pseudotuberculosis serotype I (strain IP32953)</name>
    <dbReference type="NCBI Taxonomy" id="273123"/>
    <lineage>
        <taxon>Bacteria</taxon>
        <taxon>Pseudomonadati</taxon>
        <taxon>Pseudomonadota</taxon>
        <taxon>Gammaproteobacteria</taxon>
        <taxon>Enterobacterales</taxon>
        <taxon>Yersiniaceae</taxon>
        <taxon>Yersinia</taxon>
    </lineage>
</organism>
<dbReference type="GO" id="GO:0003677">
    <property type="term" value="F:DNA binding"/>
    <property type="evidence" value="ECO:0007669"/>
    <property type="project" value="InterPro"/>
</dbReference>
<dbReference type="Pfam" id="PF01381">
    <property type="entry name" value="HTH_3"/>
    <property type="match status" value="1"/>
</dbReference>
<protein>
    <submittedName>
        <fullName evidence="2">Putative [Enterobacteria phage P2] gpC-like protein</fullName>
    </submittedName>
</protein>
<dbReference type="KEGG" id="yps:YPTB3130"/>
<dbReference type="Proteomes" id="UP000001011">
    <property type="component" value="Chromosome"/>
</dbReference>
<reference evidence="2 3" key="1">
    <citation type="journal article" date="2004" name="Proc. Natl. Acad. Sci. U.S.A.">
        <title>Insights into the evolution of Yersinia pestis through whole-genome comparison with Yersinia pseudotuberculosis.</title>
        <authorList>
            <person name="Chain P.S.G."/>
            <person name="Carniel E."/>
            <person name="Larimer F.W."/>
            <person name="Lamerdin J."/>
            <person name="Stoutland P.O."/>
            <person name="Regala W.M."/>
            <person name="Georgescu A.M."/>
            <person name="Vergez L.M."/>
            <person name="Land M.L."/>
            <person name="Motin V.L."/>
            <person name="Brubaker R.R."/>
            <person name="Fowler J."/>
            <person name="Hinnebusch J."/>
            <person name="Marceau M."/>
            <person name="Medigue C."/>
            <person name="Simonet M."/>
            <person name="Chenal-Francisque V."/>
            <person name="Souza B."/>
            <person name="Dacheux D."/>
            <person name="Elliott J.M."/>
            <person name="Derbise A."/>
            <person name="Hauser L.J."/>
            <person name="Garcia E."/>
        </authorList>
    </citation>
    <scope>NUCLEOTIDE SEQUENCE [LARGE SCALE GENOMIC DNA]</scope>
    <source>
        <strain evidence="3">IP32953</strain>
    </source>
</reference>
<dbReference type="EMBL" id="BX936398">
    <property type="protein sequence ID" value="CAH22368.1"/>
    <property type="molecule type" value="Genomic_DNA"/>
</dbReference>
<dbReference type="PROSITE" id="PS50943">
    <property type="entry name" value="HTH_CROC1"/>
    <property type="match status" value="1"/>
</dbReference>
<dbReference type="AlphaFoldDB" id="Q666W6"/>
<dbReference type="CDD" id="cd00093">
    <property type="entry name" value="HTH_XRE"/>
    <property type="match status" value="1"/>
</dbReference>
<name>Q666W6_YERPS</name>
<dbReference type="SUPFAM" id="SSF47413">
    <property type="entry name" value="lambda repressor-like DNA-binding domains"/>
    <property type="match status" value="1"/>
</dbReference>
<evidence type="ECO:0000313" key="3">
    <source>
        <dbReference type="Proteomes" id="UP000001011"/>
    </source>
</evidence>
<evidence type="ECO:0000313" key="2">
    <source>
        <dbReference type="EMBL" id="CAH22368.1"/>
    </source>
</evidence>
<evidence type="ECO:0000259" key="1">
    <source>
        <dbReference type="PROSITE" id="PS50943"/>
    </source>
</evidence>
<feature type="domain" description="HTH cro/C1-type" evidence="1">
    <location>
        <begin position="25"/>
        <end position="70"/>
    </location>
</feature>
<proteinExistence type="predicted"/>
<dbReference type="InterPro" id="IPR001387">
    <property type="entry name" value="Cro/C1-type_HTH"/>
</dbReference>
<accession>Q666W6</accession>
<dbReference type="InterPro" id="IPR010982">
    <property type="entry name" value="Lambda_DNA-bd_dom_sf"/>
</dbReference>
<dbReference type="SMART" id="SM00530">
    <property type="entry name" value="HTH_XRE"/>
    <property type="match status" value="1"/>
</dbReference>